<feature type="compositionally biased region" description="Acidic residues" evidence="1">
    <location>
        <begin position="326"/>
        <end position="339"/>
    </location>
</feature>
<name>A0A5J5HNM6_9BACI</name>
<feature type="compositionally biased region" description="Polar residues" evidence="1">
    <location>
        <begin position="248"/>
        <end position="264"/>
    </location>
</feature>
<feature type="region of interest" description="Disordered" evidence="1">
    <location>
        <begin position="244"/>
        <end position="264"/>
    </location>
</feature>
<protein>
    <submittedName>
        <fullName evidence="3">Stage VI sporulation protein D</fullName>
    </submittedName>
</protein>
<dbReference type="EMBL" id="VYKL01000020">
    <property type="protein sequence ID" value="KAA9023150.1"/>
    <property type="molecule type" value="Genomic_DNA"/>
</dbReference>
<dbReference type="InterPro" id="IPR036779">
    <property type="entry name" value="LysM_dom_sf"/>
</dbReference>
<dbReference type="NCBIfam" id="TIGR02907">
    <property type="entry name" value="spore_VI_D"/>
    <property type="match status" value="1"/>
</dbReference>
<feature type="domain" description="LysM" evidence="2">
    <location>
        <begin position="379"/>
        <end position="423"/>
    </location>
</feature>
<gene>
    <name evidence="3" type="primary">spoVID</name>
    <name evidence="3" type="ORF">F4V44_13700</name>
</gene>
<keyword evidence="4" id="KW-1185">Reference proteome</keyword>
<evidence type="ECO:0000313" key="3">
    <source>
        <dbReference type="EMBL" id="KAA9023150.1"/>
    </source>
</evidence>
<evidence type="ECO:0000259" key="2">
    <source>
        <dbReference type="PROSITE" id="PS51782"/>
    </source>
</evidence>
<dbReference type="Proteomes" id="UP000326671">
    <property type="component" value="Unassembled WGS sequence"/>
</dbReference>
<dbReference type="AlphaFoldDB" id="A0A5J5HNM6"/>
<feature type="region of interest" description="Disordered" evidence="1">
    <location>
        <begin position="326"/>
        <end position="358"/>
    </location>
</feature>
<dbReference type="InterPro" id="IPR018392">
    <property type="entry name" value="LysM"/>
</dbReference>
<evidence type="ECO:0000256" key="1">
    <source>
        <dbReference type="SAM" id="MobiDB-lite"/>
    </source>
</evidence>
<dbReference type="RefSeq" id="WP_150440588.1">
    <property type="nucleotide sequence ID" value="NZ_VYKL01000020.1"/>
</dbReference>
<proteinExistence type="predicted"/>
<dbReference type="SUPFAM" id="SSF54106">
    <property type="entry name" value="LysM domain"/>
    <property type="match status" value="1"/>
</dbReference>
<organism evidence="3 4">
    <name type="scientific">Niallia endozanthoxylica</name>
    <dbReference type="NCBI Taxonomy" id="2036016"/>
    <lineage>
        <taxon>Bacteria</taxon>
        <taxon>Bacillati</taxon>
        <taxon>Bacillota</taxon>
        <taxon>Bacilli</taxon>
        <taxon>Bacillales</taxon>
        <taxon>Bacillaceae</taxon>
        <taxon>Niallia</taxon>
    </lineage>
</organism>
<evidence type="ECO:0000313" key="4">
    <source>
        <dbReference type="Proteomes" id="UP000326671"/>
    </source>
</evidence>
<sequence length="430" mass="50404">MSHGNQSYLRFSLEESVWFQKGQEVDELVSISLDPIITIKESDQYVTIKGSLELTGEYNREPVDAEEIDDFINPKLIQTVEVREEGVHLFSHHFPVEITIPKNRIMDLHDIHVTVETFDYAFPEKSCLRLSADLMITGLYGEQQHELIENQPEPEIYEFETLYRETEEELEEEYMEEDYSERKNPFAKPQFADEESSEVYKPFEVEARKDSKAEIQYDHQAEEFKQEEANLDKADQSEYLYQRKDINPSVNKQTYPEEVSQQELVNKEEEIQAETEKVSTPEIIFSAKRSEEKKQAPVLEEKAEEIIEEVQEIKGEAPEHVKPMEMEDMMEDMEEESSPEEPAPKKKSTKKKSKKKNKQSLTLSEFFARKAEEEHIRVTMCIVQNGETLDTISERYDVQVSQIQRVNQMELNQDIYEGQVLYIPIAQSQR</sequence>
<reference evidence="3 4" key="1">
    <citation type="submission" date="2019-09" db="EMBL/GenBank/DDBJ databases">
        <title>Whole genome sequences of isolates from the Mars Exploration Rovers.</title>
        <authorList>
            <person name="Seuylemezian A."/>
            <person name="Vaishampayan P."/>
        </authorList>
    </citation>
    <scope>NUCLEOTIDE SEQUENCE [LARGE SCALE GENOMIC DNA]</scope>
    <source>
        <strain evidence="3 4">MER_TA_151</strain>
    </source>
</reference>
<dbReference type="Pfam" id="PF01476">
    <property type="entry name" value="LysM"/>
    <property type="match status" value="1"/>
</dbReference>
<dbReference type="InterPro" id="IPR014256">
    <property type="entry name" value="Spore_VI_D"/>
</dbReference>
<dbReference type="Pfam" id="PF20918">
    <property type="entry name" value="SPOCS_spoVID-N"/>
    <property type="match status" value="1"/>
</dbReference>
<dbReference type="InterPro" id="IPR048862">
    <property type="entry name" value="SPOCS_spoVID_N"/>
</dbReference>
<dbReference type="SMART" id="SM00257">
    <property type="entry name" value="LysM"/>
    <property type="match status" value="1"/>
</dbReference>
<comment type="caution">
    <text evidence="3">The sequence shown here is derived from an EMBL/GenBank/DDBJ whole genome shotgun (WGS) entry which is preliminary data.</text>
</comment>
<accession>A0A5J5HNM6</accession>
<dbReference type="Gene3D" id="3.10.350.10">
    <property type="entry name" value="LysM domain"/>
    <property type="match status" value="1"/>
</dbReference>
<dbReference type="PROSITE" id="PS51782">
    <property type="entry name" value="LYSM"/>
    <property type="match status" value="1"/>
</dbReference>
<feature type="compositionally biased region" description="Basic residues" evidence="1">
    <location>
        <begin position="345"/>
        <end position="358"/>
    </location>
</feature>
<dbReference type="CDD" id="cd00118">
    <property type="entry name" value="LysM"/>
    <property type="match status" value="1"/>
</dbReference>
<dbReference type="OrthoDB" id="2966368at2"/>